<dbReference type="Proteomes" id="UP001418637">
    <property type="component" value="Unassembled WGS sequence"/>
</dbReference>
<accession>A0ABV0BJU2</accession>
<evidence type="ECO:0000256" key="1">
    <source>
        <dbReference type="ARBA" id="ARBA00022729"/>
    </source>
</evidence>
<dbReference type="Pfam" id="PF18883">
    <property type="entry name" value="AC_1"/>
    <property type="match status" value="1"/>
</dbReference>
<dbReference type="InterPro" id="IPR013425">
    <property type="entry name" value="Autotrns_rpt"/>
</dbReference>
<dbReference type="InterPro" id="IPR011050">
    <property type="entry name" value="Pectin_lyase_fold/virulence"/>
</dbReference>
<feature type="domain" description="Autotransporter" evidence="3">
    <location>
        <begin position="1077"/>
        <end position="1362"/>
    </location>
</feature>
<dbReference type="Gene3D" id="2.160.20.20">
    <property type="match status" value="1"/>
</dbReference>
<gene>
    <name evidence="4" type="ORF">WJT86_09360</name>
</gene>
<dbReference type="InterPro" id="IPR036709">
    <property type="entry name" value="Autotransporte_beta_dom_sf"/>
</dbReference>
<dbReference type="Pfam" id="PF03797">
    <property type="entry name" value="Autotransporter"/>
    <property type="match status" value="1"/>
</dbReference>
<dbReference type="PROSITE" id="PS51208">
    <property type="entry name" value="AUTOTRANSPORTER"/>
    <property type="match status" value="1"/>
</dbReference>
<comment type="caution">
    <text evidence="4">The sequence shown here is derived from an EMBL/GenBank/DDBJ whole genome shotgun (WGS) entry which is preliminary data.</text>
</comment>
<dbReference type="InterPro" id="IPR030895">
    <property type="entry name" value="T5SS_PEPC_rpt"/>
</dbReference>
<protein>
    <submittedName>
        <fullName evidence="4">Autotransporter outer membrane beta-barrel domain-containing protein</fullName>
    </submittedName>
</protein>
<dbReference type="InterPro" id="IPR051551">
    <property type="entry name" value="Autotransporter_adhesion"/>
</dbReference>
<evidence type="ECO:0000313" key="5">
    <source>
        <dbReference type="Proteomes" id="UP001418637"/>
    </source>
</evidence>
<keyword evidence="5" id="KW-1185">Reference proteome</keyword>
<dbReference type="Gene3D" id="2.40.128.130">
    <property type="entry name" value="Autotransporter beta-domain"/>
    <property type="match status" value="1"/>
</dbReference>
<dbReference type="CDD" id="cd01344">
    <property type="entry name" value="PL2_Passenger_AT"/>
    <property type="match status" value="1"/>
</dbReference>
<sequence length="1362" mass="139996">MSTKTVTSKSAAFHIKSVSVIAIAAFMLCSPTVQAQQIIDGGTTVIVPNDQPSPWDVGPTELIIGNTTSGQLEIINGSEVINKDGFIGYEAGSQGTVIVNGPGSTWNNDRESDDGSTYVGHSGTGTLTIENGGTVSNFYGYIGFNTGSTGTVTVTGTDSTWNNNANIFVGYNGKGSLTISNGATVTSADNSYIGWAAGAEGEVLITGAGSSWTVNADAMSIGFFGKGSLTIADGGSFTTGEARVGTGVGSQGTALVTGTDSIWTTEYLFVGHESTGVMTVDEGATVTASSRIIVGNTATGTGTLYVQNGALVEAYNDFLVGERGNGTLVVTDGGMITSDEGAVGNSQFSVGIATISGAGSSWTNNSTLTVGSSGEGTLIIEDGATVSNADGYIGVSGTGKGKVVVTGNGSSWENAGNLIMGNYEDSQGSLTISAGATVTNNEAYVAQGENSKADVVVTGSGSVWTNNSELSIGMRPGSVGTLTIEDAGTVTSTEAYLAREEDSTGVVSVSGNGSLWEVNGNLFVGAYGKGTMTIANGGKVTSFESYLGESEPATGTVTVSGNGSLWENSGGLTVGLYGTGNLNVTDGGTVKNAESFVGVNNTGTVTVSGAGSLWDNDGDLTLAVFGTGNLTIEGSGEVRSVSGYISNEVGSTATVNIRTAGVWNISDNLIAGDSGNTDITIASAGQLNNGGTGTLGVNASAIARMTITGAGSAWNSTGAMTIGESGYGELTLTDNGTAKAAEGTLYVATNAGSTGIINIGAAATDTALAPGQISASEILFGDGEGRIVFNHTSNDYTFSPMMTGAGAVDVYSGTTILTAANDYSGETNIYSGILQAGGVDVFSSASATTVHAGGTLRLQGFNQTIDTIDNAGSIYLNTNYGIPGVRLTSTNYSGQNGMLYMNIALGDNSSPTDQLVLKATGSATGLTFLNFTDVGGLGGYTTGDGIKVVDASSGATTAMGAFILGSRVAAGAYEYGLYRGGEDGQESWYLRNTAEDTGTVPGMPGEPEKPNYRVEVPLVASIPPVAIEYGYSMLGTLNERVAHNFITISEPKFEERIVRGKNGKKQVVKVEVSRSDNQKWFGGAWGRIIGDRGIRDNNNFQSHGPDYNYTFGGIQAGLDVYGREAADGSTDKAGIYVGYGSINTRVKGTYTANAGSIETDAYTLGAYWTHYSAQGWYTDAVIQNTWYSVDAKSSKGQNLKPDGYGFLASLEGGYSFKLDNGITIEPQAQLAYQTTSFDDVRDAYGKFSIDNGDSLRGRIGVRVAKTWNAGSEAQPRLINAWLRGNIWYEFMGDSKTTVTNLMGLDPVPVHSSLGGTWGEIGAGVSGKVSDRTALFATGAYNHSLDNKGREAWSGRIGVNVTW</sequence>
<dbReference type="InterPro" id="IPR005546">
    <property type="entry name" value="Autotransporte_beta"/>
</dbReference>
<feature type="chain" id="PRO_5047417923" evidence="2">
    <location>
        <begin position="36"/>
        <end position="1362"/>
    </location>
</feature>
<evidence type="ECO:0000256" key="2">
    <source>
        <dbReference type="SAM" id="SignalP"/>
    </source>
</evidence>
<organism evidence="4 5">
    <name type="scientific">Hohaiivirga grylli</name>
    <dbReference type="NCBI Taxonomy" id="3133970"/>
    <lineage>
        <taxon>Bacteria</taxon>
        <taxon>Pseudomonadati</taxon>
        <taxon>Pseudomonadota</taxon>
        <taxon>Alphaproteobacteria</taxon>
        <taxon>Hyphomicrobiales</taxon>
        <taxon>Methylobacteriaceae</taxon>
        <taxon>Hohaiivirga</taxon>
    </lineage>
</organism>
<dbReference type="NCBIfam" id="TIGR02601">
    <property type="entry name" value="autotrns_rpt"/>
    <property type="match status" value="1"/>
</dbReference>
<feature type="signal peptide" evidence="2">
    <location>
        <begin position="1"/>
        <end position="35"/>
    </location>
</feature>
<dbReference type="NCBIfam" id="TIGR01414">
    <property type="entry name" value="autotrans_barl"/>
    <property type="match status" value="1"/>
</dbReference>
<dbReference type="SMART" id="SM00869">
    <property type="entry name" value="Autotransporter"/>
    <property type="match status" value="1"/>
</dbReference>
<evidence type="ECO:0000313" key="4">
    <source>
        <dbReference type="EMBL" id="MEN3931264.1"/>
    </source>
</evidence>
<dbReference type="RefSeq" id="WP_346337299.1">
    <property type="nucleotide sequence ID" value="NZ_JBBYXI010000003.1"/>
</dbReference>
<name>A0ABV0BJU2_9HYPH</name>
<dbReference type="InterPro" id="IPR043990">
    <property type="entry name" value="AC_1"/>
</dbReference>
<keyword evidence="1 2" id="KW-0732">Signal</keyword>
<dbReference type="NCBIfam" id="TIGR04393">
    <property type="entry name" value="rpt_T5SS_PEPC"/>
    <property type="match status" value="12"/>
</dbReference>
<dbReference type="EMBL" id="JBBYXI010000003">
    <property type="protein sequence ID" value="MEN3931264.1"/>
    <property type="molecule type" value="Genomic_DNA"/>
</dbReference>
<dbReference type="PANTHER" id="PTHR35037">
    <property type="entry name" value="C-TERMINAL REGION OF AIDA-LIKE PROTEIN"/>
    <property type="match status" value="1"/>
</dbReference>
<dbReference type="InterPro" id="IPR012332">
    <property type="entry name" value="Autotransporter_pectin_lyase_C"/>
</dbReference>
<reference evidence="4 5" key="1">
    <citation type="submission" date="2024-04" db="EMBL/GenBank/DDBJ databases">
        <title>A novel species isolated from cricket.</title>
        <authorList>
            <person name="Wang H.-C."/>
        </authorList>
    </citation>
    <scope>NUCLEOTIDE SEQUENCE [LARGE SCALE GENOMIC DNA]</scope>
    <source>
        <strain evidence="4 5">WL0021</strain>
    </source>
</reference>
<proteinExistence type="predicted"/>
<dbReference type="InterPro" id="IPR006315">
    <property type="entry name" value="OM_autotransptr_brl_dom"/>
</dbReference>
<evidence type="ECO:0000259" key="3">
    <source>
        <dbReference type="PROSITE" id="PS51208"/>
    </source>
</evidence>
<dbReference type="SUPFAM" id="SSF103515">
    <property type="entry name" value="Autotransporter"/>
    <property type="match status" value="1"/>
</dbReference>
<dbReference type="SUPFAM" id="SSF51126">
    <property type="entry name" value="Pectin lyase-like"/>
    <property type="match status" value="1"/>
</dbReference>
<dbReference type="PANTHER" id="PTHR35037:SF3">
    <property type="entry name" value="C-TERMINAL REGION OF AIDA-LIKE PROTEIN"/>
    <property type="match status" value="1"/>
</dbReference>